<dbReference type="Proteomes" id="UP000030653">
    <property type="component" value="Unassembled WGS sequence"/>
</dbReference>
<proteinExistence type="predicted"/>
<sequence length="263" mass="27749">MQITPFATLAALAASIAANSLSNNPSGDPVNAITFEHRSVPAETGCVVDLGKGPSRTALNPSSAADKRRMFRQGARFGEEAMQDSFPRGVHFGELDEAEKIAPELGEIGELKSEEYRGHHGHRHRHHKGTLPRVERQLKYKHYLLEPTPTEEVPAASPAPKALPPSKFDDDAQSGLVVNAVFADSVAAPPAPASDSAAGSSSAAPAAVPSPTSPPAPTPSAFALTSRSFEDSDHVDLEDRLARPNTRSTPTPTPTKGQNNTDG</sequence>
<evidence type="ECO:0000313" key="4">
    <source>
        <dbReference type="Proteomes" id="UP000030653"/>
    </source>
</evidence>
<protein>
    <submittedName>
        <fullName evidence="3">Uncharacterized protein</fullName>
    </submittedName>
</protein>
<dbReference type="GeneID" id="63684109"/>
<evidence type="ECO:0000256" key="2">
    <source>
        <dbReference type="SAM" id="SignalP"/>
    </source>
</evidence>
<feature type="signal peptide" evidence="2">
    <location>
        <begin position="1"/>
        <end position="18"/>
    </location>
</feature>
<keyword evidence="4" id="KW-1185">Reference proteome</keyword>
<dbReference type="AlphaFoldDB" id="M5FUA8"/>
<accession>M5FUA8</accession>
<dbReference type="HOGENOM" id="CLU_1057770_0_0_1"/>
<feature type="region of interest" description="Disordered" evidence="1">
    <location>
        <begin position="188"/>
        <end position="263"/>
    </location>
</feature>
<dbReference type="RefSeq" id="XP_040625962.1">
    <property type="nucleotide sequence ID" value="XM_040769047.1"/>
</dbReference>
<name>M5FUA8_DACPD</name>
<organism evidence="3 4">
    <name type="scientific">Dacryopinax primogenitus (strain DJM 731)</name>
    <name type="common">Brown rot fungus</name>
    <dbReference type="NCBI Taxonomy" id="1858805"/>
    <lineage>
        <taxon>Eukaryota</taxon>
        <taxon>Fungi</taxon>
        <taxon>Dikarya</taxon>
        <taxon>Basidiomycota</taxon>
        <taxon>Agaricomycotina</taxon>
        <taxon>Dacrymycetes</taxon>
        <taxon>Dacrymycetales</taxon>
        <taxon>Dacrymycetaceae</taxon>
        <taxon>Dacryopinax</taxon>
    </lineage>
</organism>
<feature type="chain" id="PRO_5004067266" evidence="2">
    <location>
        <begin position="19"/>
        <end position="263"/>
    </location>
</feature>
<reference evidence="3 4" key="1">
    <citation type="journal article" date="2012" name="Science">
        <title>The Paleozoic origin of enzymatic lignin decomposition reconstructed from 31 fungal genomes.</title>
        <authorList>
            <person name="Floudas D."/>
            <person name="Binder M."/>
            <person name="Riley R."/>
            <person name="Barry K."/>
            <person name="Blanchette R.A."/>
            <person name="Henrissat B."/>
            <person name="Martinez A.T."/>
            <person name="Otillar R."/>
            <person name="Spatafora J.W."/>
            <person name="Yadav J.S."/>
            <person name="Aerts A."/>
            <person name="Benoit I."/>
            <person name="Boyd A."/>
            <person name="Carlson A."/>
            <person name="Copeland A."/>
            <person name="Coutinho P.M."/>
            <person name="de Vries R.P."/>
            <person name="Ferreira P."/>
            <person name="Findley K."/>
            <person name="Foster B."/>
            <person name="Gaskell J."/>
            <person name="Glotzer D."/>
            <person name="Gorecki P."/>
            <person name="Heitman J."/>
            <person name="Hesse C."/>
            <person name="Hori C."/>
            <person name="Igarashi K."/>
            <person name="Jurgens J.A."/>
            <person name="Kallen N."/>
            <person name="Kersten P."/>
            <person name="Kohler A."/>
            <person name="Kuees U."/>
            <person name="Kumar T.K.A."/>
            <person name="Kuo A."/>
            <person name="LaButti K."/>
            <person name="Larrondo L.F."/>
            <person name="Lindquist E."/>
            <person name="Ling A."/>
            <person name="Lombard V."/>
            <person name="Lucas S."/>
            <person name="Lundell T."/>
            <person name="Martin R."/>
            <person name="McLaughlin D.J."/>
            <person name="Morgenstern I."/>
            <person name="Morin E."/>
            <person name="Murat C."/>
            <person name="Nagy L.G."/>
            <person name="Nolan M."/>
            <person name="Ohm R.A."/>
            <person name="Patyshakuliyeva A."/>
            <person name="Rokas A."/>
            <person name="Ruiz-Duenas F.J."/>
            <person name="Sabat G."/>
            <person name="Salamov A."/>
            <person name="Samejima M."/>
            <person name="Schmutz J."/>
            <person name="Slot J.C."/>
            <person name="St John F."/>
            <person name="Stenlid J."/>
            <person name="Sun H."/>
            <person name="Sun S."/>
            <person name="Syed K."/>
            <person name="Tsang A."/>
            <person name="Wiebenga A."/>
            <person name="Young D."/>
            <person name="Pisabarro A."/>
            <person name="Eastwood D.C."/>
            <person name="Martin F."/>
            <person name="Cullen D."/>
            <person name="Grigoriev I.V."/>
            <person name="Hibbett D.S."/>
        </authorList>
    </citation>
    <scope>NUCLEOTIDE SEQUENCE [LARGE SCALE GENOMIC DNA]</scope>
    <source>
        <strain evidence="3 4">DJM-731 SS1</strain>
    </source>
</reference>
<dbReference type="EMBL" id="JH795871">
    <property type="protein sequence ID" value="EJT99064.1"/>
    <property type="molecule type" value="Genomic_DNA"/>
</dbReference>
<feature type="region of interest" description="Disordered" evidence="1">
    <location>
        <begin position="148"/>
        <end position="171"/>
    </location>
</feature>
<feature type="compositionally biased region" description="Basic and acidic residues" evidence="1">
    <location>
        <begin position="228"/>
        <end position="242"/>
    </location>
</feature>
<evidence type="ECO:0000313" key="3">
    <source>
        <dbReference type="EMBL" id="EJT99064.1"/>
    </source>
</evidence>
<evidence type="ECO:0000256" key="1">
    <source>
        <dbReference type="SAM" id="MobiDB-lite"/>
    </source>
</evidence>
<keyword evidence="2" id="KW-0732">Signal</keyword>
<feature type="compositionally biased region" description="Low complexity" evidence="1">
    <location>
        <begin position="188"/>
        <end position="210"/>
    </location>
</feature>
<feature type="compositionally biased region" description="Low complexity" evidence="1">
    <location>
        <begin position="154"/>
        <end position="166"/>
    </location>
</feature>
<gene>
    <name evidence="3" type="ORF">DACRYDRAFT_110385</name>
</gene>